<evidence type="ECO:0000313" key="5">
    <source>
        <dbReference type="Proteomes" id="UP000289738"/>
    </source>
</evidence>
<keyword evidence="1" id="KW-0547">Nucleotide-binding</keyword>
<keyword evidence="2" id="KW-0067">ATP-binding</keyword>
<reference evidence="4 5" key="1">
    <citation type="submission" date="2019-01" db="EMBL/GenBank/DDBJ databases">
        <title>Sequencing of cultivated peanut Arachis hypogaea provides insights into genome evolution and oil improvement.</title>
        <authorList>
            <person name="Chen X."/>
        </authorList>
    </citation>
    <scope>NUCLEOTIDE SEQUENCE [LARGE SCALE GENOMIC DNA]</scope>
    <source>
        <strain evidence="5">cv. Fuhuasheng</strain>
        <tissue evidence="4">Leaves</tissue>
    </source>
</reference>
<dbReference type="GO" id="GO:0005524">
    <property type="term" value="F:ATP binding"/>
    <property type="evidence" value="ECO:0007669"/>
    <property type="project" value="UniProtKB-KW"/>
</dbReference>
<dbReference type="AlphaFoldDB" id="A0A444Y790"/>
<dbReference type="InterPro" id="IPR015415">
    <property type="entry name" value="Spast_Vps4_C"/>
</dbReference>
<keyword evidence="5" id="KW-1185">Reference proteome</keyword>
<name>A0A444Y790_ARAHY</name>
<dbReference type="Gene3D" id="1.10.8.60">
    <property type="match status" value="1"/>
</dbReference>
<sequence>MNKDEFQVFGSLLQVEDVLLEPIRKTQDAMFFYENPEGMWTLCEPEQQGAVQTTMQELASKGLSSKILPTPVTRTDFEKILARKKPTVSKADLKVYERFTKEYGEEG</sequence>
<dbReference type="EMBL" id="SDMP01000018">
    <property type="protein sequence ID" value="RYQ97831.1"/>
    <property type="molecule type" value="Genomic_DNA"/>
</dbReference>
<accession>A0A444Y790</accession>
<comment type="caution">
    <text evidence="4">The sequence shown here is derived from an EMBL/GenBank/DDBJ whole genome shotgun (WGS) entry which is preliminary data.</text>
</comment>
<dbReference type="Pfam" id="PF09336">
    <property type="entry name" value="Vps4_C"/>
    <property type="match status" value="1"/>
</dbReference>
<proteinExistence type="predicted"/>
<organism evidence="4 5">
    <name type="scientific">Arachis hypogaea</name>
    <name type="common">Peanut</name>
    <dbReference type="NCBI Taxonomy" id="3818"/>
    <lineage>
        <taxon>Eukaryota</taxon>
        <taxon>Viridiplantae</taxon>
        <taxon>Streptophyta</taxon>
        <taxon>Embryophyta</taxon>
        <taxon>Tracheophyta</taxon>
        <taxon>Spermatophyta</taxon>
        <taxon>Magnoliopsida</taxon>
        <taxon>eudicotyledons</taxon>
        <taxon>Gunneridae</taxon>
        <taxon>Pentapetalae</taxon>
        <taxon>rosids</taxon>
        <taxon>fabids</taxon>
        <taxon>Fabales</taxon>
        <taxon>Fabaceae</taxon>
        <taxon>Papilionoideae</taxon>
        <taxon>50 kb inversion clade</taxon>
        <taxon>dalbergioids sensu lato</taxon>
        <taxon>Dalbergieae</taxon>
        <taxon>Pterocarpus clade</taxon>
        <taxon>Arachis</taxon>
    </lineage>
</organism>
<evidence type="ECO:0000313" key="4">
    <source>
        <dbReference type="EMBL" id="RYQ97831.1"/>
    </source>
</evidence>
<evidence type="ECO:0000256" key="2">
    <source>
        <dbReference type="ARBA" id="ARBA00022840"/>
    </source>
</evidence>
<evidence type="ECO:0000256" key="1">
    <source>
        <dbReference type="ARBA" id="ARBA00022741"/>
    </source>
</evidence>
<gene>
    <name evidence="4" type="ORF">Ahy_B08g093902</name>
</gene>
<feature type="domain" description="Spastin/Vps4 C-terminal" evidence="3">
    <location>
        <begin position="40"/>
        <end position="104"/>
    </location>
</feature>
<dbReference type="Proteomes" id="UP000289738">
    <property type="component" value="Chromosome B08"/>
</dbReference>
<protein>
    <recommendedName>
        <fullName evidence="3">Spastin/Vps4 C-terminal domain-containing protein</fullName>
    </recommendedName>
</protein>
<evidence type="ECO:0000259" key="3">
    <source>
        <dbReference type="Pfam" id="PF09336"/>
    </source>
</evidence>